<proteinExistence type="predicted"/>
<evidence type="ECO:0000313" key="1">
    <source>
        <dbReference type="EMBL" id="CAG8764046.1"/>
    </source>
</evidence>
<sequence length="79" mass="9418">LSDYPTLFDEFINNTEWDIIPQPIELTAEKLNIQKGPNENLITDQQNINQQKNKYFIEQIRNDLEHKIKNQVQLNSSYQ</sequence>
<dbReference type="Proteomes" id="UP000789920">
    <property type="component" value="Unassembled WGS sequence"/>
</dbReference>
<evidence type="ECO:0000313" key="2">
    <source>
        <dbReference type="Proteomes" id="UP000789920"/>
    </source>
</evidence>
<protein>
    <submittedName>
        <fullName evidence="1">26592_t:CDS:1</fullName>
    </submittedName>
</protein>
<dbReference type="EMBL" id="CAJVQC010037510">
    <property type="protein sequence ID" value="CAG8764046.1"/>
    <property type="molecule type" value="Genomic_DNA"/>
</dbReference>
<name>A0ACA9QUN4_9GLOM</name>
<feature type="non-terminal residue" evidence="1">
    <location>
        <position position="1"/>
    </location>
</feature>
<gene>
    <name evidence="1" type="ORF">RPERSI_LOCUS15579</name>
</gene>
<organism evidence="1 2">
    <name type="scientific">Racocetra persica</name>
    <dbReference type="NCBI Taxonomy" id="160502"/>
    <lineage>
        <taxon>Eukaryota</taxon>
        <taxon>Fungi</taxon>
        <taxon>Fungi incertae sedis</taxon>
        <taxon>Mucoromycota</taxon>
        <taxon>Glomeromycotina</taxon>
        <taxon>Glomeromycetes</taxon>
        <taxon>Diversisporales</taxon>
        <taxon>Gigasporaceae</taxon>
        <taxon>Racocetra</taxon>
    </lineage>
</organism>
<feature type="non-terminal residue" evidence="1">
    <location>
        <position position="79"/>
    </location>
</feature>
<comment type="caution">
    <text evidence="1">The sequence shown here is derived from an EMBL/GenBank/DDBJ whole genome shotgun (WGS) entry which is preliminary data.</text>
</comment>
<accession>A0ACA9QUN4</accession>
<reference evidence="1" key="1">
    <citation type="submission" date="2021-06" db="EMBL/GenBank/DDBJ databases">
        <authorList>
            <person name="Kallberg Y."/>
            <person name="Tangrot J."/>
            <person name="Rosling A."/>
        </authorList>
    </citation>
    <scope>NUCLEOTIDE SEQUENCE</scope>
    <source>
        <strain evidence="1">MA461A</strain>
    </source>
</reference>
<keyword evidence="2" id="KW-1185">Reference proteome</keyword>